<accession>A0A9D3X9I9</accession>
<name>A0A9D3X9I9_9SAUR</name>
<keyword evidence="2" id="KW-1185">Reference proteome</keyword>
<comment type="caution">
    <text evidence="1">The sequence shown here is derived from an EMBL/GenBank/DDBJ whole genome shotgun (WGS) entry which is preliminary data.</text>
</comment>
<reference evidence="1" key="1">
    <citation type="submission" date="2021-09" db="EMBL/GenBank/DDBJ databases">
        <title>The genome of Mauremys mutica provides insights into the evolution of semi-aquatic lifestyle.</title>
        <authorList>
            <person name="Gong S."/>
            <person name="Gao Y."/>
        </authorList>
    </citation>
    <scope>NUCLEOTIDE SEQUENCE</scope>
    <source>
        <strain evidence="1">MM-2020</strain>
        <tissue evidence="1">Muscle</tissue>
    </source>
</reference>
<evidence type="ECO:0000313" key="2">
    <source>
        <dbReference type="Proteomes" id="UP000827986"/>
    </source>
</evidence>
<proteinExistence type="predicted"/>
<dbReference type="AlphaFoldDB" id="A0A9D3X9I9"/>
<sequence length="107" mass="11366">MGVCGTIPTRQHSCVKSNKPPASVCSLHFCDAHKGLCTLRTFCKTLLSQFSLIGGSSIENPSADGLLSAVSILTRCWLDLLSAGEVGKDVRMLKILMASSSSSAVWH</sequence>
<gene>
    <name evidence="1" type="ORF">KIL84_008340</name>
</gene>
<dbReference type="EMBL" id="JAHDVG010000477">
    <property type="protein sequence ID" value="KAH1175466.1"/>
    <property type="molecule type" value="Genomic_DNA"/>
</dbReference>
<protein>
    <submittedName>
        <fullName evidence="1">Uncharacterized protein</fullName>
    </submittedName>
</protein>
<evidence type="ECO:0000313" key="1">
    <source>
        <dbReference type="EMBL" id="KAH1175466.1"/>
    </source>
</evidence>
<organism evidence="1 2">
    <name type="scientific">Mauremys mutica</name>
    <name type="common">yellowpond turtle</name>
    <dbReference type="NCBI Taxonomy" id="74926"/>
    <lineage>
        <taxon>Eukaryota</taxon>
        <taxon>Metazoa</taxon>
        <taxon>Chordata</taxon>
        <taxon>Craniata</taxon>
        <taxon>Vertebrata</taxon>
        <taxon>Euteleostomi</taxon>
        <taxon>Archelosauria</taxon>
        <taxon>Testudinata</taxon>
        <taxon>Testudines</taxon>
        <taxon>Cryptodira</taxon>
        <taxon>Durocryptodira</taxon>
        <taxon>Testudinoidea</taxon>
        <taxon>Geoemydidae</taxon>
        <taxon>Geoemydinae</taxon>
        <taxon>Mauremys</taxon>
    </lineage>
</organism>
<dbReference type="Proteomes" id="UP000827986">
    <property type="component" value="Unassembled WGS sequence"/>
</dbReference>